<dbReference type="EMBL" id="JPKZ01001803">
    <property type="protein sequence ID" value="KHN79929.1"/>
    <property type="molecule type" value="Genomic_DNA"/>
</dbReference>
<sequence length="333" mass="36978">MVFAWVLIVLAHWARAQYYTGRCPCPVPAQPLLPLPHGPCPPPIPCPPVPPSCHPVPAGPRTYPSYSTPVFPPASPLMQPGRGYGYVLPQPYVYYMRENELPRLQKQIKTIEISDEKARTSPFDTVEVTPVKTVETASETRIASPQAAYIHTPLPEPSHYLPIGMGSILLQPSPSGVMPANVISPSMQRFAYHMPIPEPTVSTRPFSGHIQSPINDCCIRCSIPCHYRTRRNLRAHDDKTKSDESNETKCTDEKLKSIMTKAIKSSAASSKRQIQKLAEEVFDGDFHVICSYEDFSYVSRTNTFCQASNDGISCYAFQTEPNRGSSTAKQNGR</sequence>
<name>A0A0B2VEQ0_TOXCA</name>
<gene>
    <name evidence="3" type="ORF">Tcan_08708</name>
</gene>
<evidence type="ECO:0000313" key="3">
    <source>
        <dbReference type="EMBL" id="KHN79929.1"/>
    </source>
</evidence>
<dbReference type="AlphaFoldDB" id="A0A0B2VEQ0"/>
<evidence type="ECO:0000256" key="1">
    <source>
        <dbReference type="SAM" id="SignalP"/>
    </source>
</evidence>
<dbReference type="Proteomes" id="UP000031036">
    <property type="component" value="Unassembled WGS sequence"/>
</dbReference>
<evidence type="ECO:0000259" key="2">
    <source>
        <dbReference type="Pfam" id="PF04155"/>
    </source>
</evidence>
<keyword evidence="1" id="KW-0732">Signal</keyword>
<feature type="domain" description="Ground-like" evidence="2">
    <location>
        <begin position="248"/>
        <end position="317"/>
    </location>
</feature>
<dbReference type="OrthoDB" id="5819427at2759"/>
<protein>
    <recommendedName>
        <fullName evidence="2">Ground-like domain-containing protein</fullName>
    </recommendedName>
</protein>
<proteinExistence type="predicted"/>
<feature type="signal peptide" evidence="1">
    <location>
        <begin position="1"/>
        <end position="16"/>
    </location>
</feature>
<keyword evidence="4" id="KW-1185">Reference proteome</keyword>
<comment type="caution">
    <text evidence="3">The sequence shown here is derived from an EMBL/GenBank/DDBJ whole genome shotgun (WGS) entry which is preliminary data.</text>
</comment>
<reference evidence="3 4" key="1">
    <citation type="submission" date="2014-11" db="EMBL/GenBank/DDBJ databases">
        <title>Genetic blueprint of the zoonotic pathogen Toxocara canis.</title>
        <authorList>
            <person name="Zhu X.-Q."/>
            <person name="Korhonen P.K."/>
            <person name="Cai H."/>
            <person name="Young N.D."/>
            <person name="Nejsum P."/>
            <person name="von Samson-Himmelstjerna G."/>
            <person name="Boag P.R."/>
            <person name="Tan P."/>
            <person name="Li Q."/>
            <person name="Min J."/>
            <person name="Yang Y."/>
            <person name="Wang X."/>
            <person name="Fang X."/>
            <person name="Hall R.S."/>
            <person name="Hofmann A."/>
            <person name="Sternberg P.W."/>
            <person name="Jex A.R."/>
            <person name="Gasser R.B."/>
        </authorList>
    </citation>
    <scope>NUCLEOTIDE SEQUENCE [LARGE SCALE GENOMIC DNA]</scope>
    <source>
        <strain evidence="3">PN_DK_2014</strain>
    </source>
</reference>
<organism evidence="3 4">
    <name type="scientific">Toxocara canis</name>
    <name type="common">Canine roundworm</name>
    <dbReference type="NCBI Taxonomy" id="6265"/>
    <lineage>
        <taxon>Eukaryota</taxon>
        <taxon>Metazoa</taxon>
        <taxon>Ecdysozoa</taxon>
        <taxon>Nematoda</taxon>
        <taxon>Chromadorea</taxon>
        <taxon>Rhabditida</taxon>
        <taxon>Spirurina</taxon>
        <taxon>Ascaridomorpha</taxon>
        <taxon>Ascaridoidea</taxon>
        <taxon>Toxocaridae</taxon>
        <taxon>Toxocara</taxon>
    </lineage>
</organism>
<feature type="chain" id="PRO_5002079994" description="Ground-like domain-containing protein" evidence="1">
    <location>
        <begin position="17"/>
        <end position="333"/>
    </location>
</feature>
<evidence type="ECO:0000313" key="4">
    <source>
        <dbReference type="Proteomes" id="UP000031036"/>
    </source>
</evidence>
<dbReference type="InterPro" id="IPR007284">
    <property type="entry name" value="Ground-like_dom"/>
</dbReference>
<dbReference type="Pfam" id="PF04155">
    <property type="entry name" value="Ground-like"/>
    <property type="match status" value="1"/>
</dbReference>
<accession>A0A0B2VEQ0</accession>